<dbReference type="InterPro" id="IPR050372">
    <property type="entry name" value="Neurexin-related_CASP"/>
</dbReference>
<keyword evidence="5" id="KW-1185">Reference proteome</keyword>
<dbReference type="InterPro" id="IPR001791">
    <property type="entry name" value="Laminin_G"/>
</dbReference>
<dbReference type="PROSITE" id="PS50025">
    <property type="entry name" value="LAM_G_DOMAIN"/>
    <property type="match status" value="1"/>
</dbReference>
<evidence type="ECO:0000313" key="5">
    <source>
        <dbReference type="Proteomes" id="UP000014760"/>
    </source>
</evidence>
<dbReference type="EnsemblMetazoa" id="CapteT225224">
    <property type="protein sequence ID" value="CapteP225224"/>
    <property type="gene ID" value="CapteG225224"/>
</dbReference>
<name>R7TMM9_CAPTE</name>
<dbReference type="InterPro" id="IPR013320">
    <property type="entry name" value="ConA-like_dom_sf"/>
</dbReference>
<gene>
    <name evidence="3" type="ORF">CAPTEDRAFT_225224</name>
</gene>
<proteinExistence type="predicted"/>
<sequence>MMVDEVATDIYGQQDNDTPNTPMDIRDKRGVFTDKIPGSRVEYDPFPKNFRIRPGLPFSLEFKTVAPSGLIFVAGDLDRGNIVGAYLNNGMLTFARHCGYGRVYEMHHQRTLNDGEWHSLKYRHDRRGGRLELDGRDHFRSYHMGPCSDFSSVFFGGLSPNTVLGRLTWPFSMSGSTRHPFTGISLLQTEEDQHRFSGCLRNLRFDGRLPVLHPNYYAVSSCS</sequence>
<dbReference type="PANTHER" id="PTHR15036:SF85">
    <property type="entry name" value="SP2353, ISOFORM A"/>
    <property type="match status" value="1"/>
</dbReference>
<dbReference type="GO" id="GO:0016020">
    <property type="term" value="C:membrane"/>
    <property type="evidence" value="ECO:0007669"/>
    <property type="project" value="UniProtKB-SubCell"/>
</dbReference>
<organism evidence="3">
    <name type="scientific">Capitella teleta</name>
    <name type="common">Polychaete worm</name>
    <dbReference type="NCBI Taxonomy" id="283909"/>
    <lineage>
        <taxon>Eukaryota</taxon>
        <taxon>Metazoa</taxon>
        <taxon>Spiralia</taxon>
        <taxon>Lophotrochozoa</taxon>
        <taxon>Annelida</taxon>
        <taxon>Polychaeta</taxon>
        <taxon>Sedentaria</taxon>
        <taxon>Scolecida</taxon>
        <taxon>Capitellidae</taxon>
        <taxon>Capitella</taxon>
    </lineage>
</organism>
<dbReference type="PANTHER" id="PTHR15036">
    <property type="entry name" value="PIKACHURIN-LIKE PROTEIN"/>
    <property type="match status" value="1"/>
</dbReference>
<dbReference type="SMART" id="SM00282">
    <property type="entry name" value="LamG"/>
    <property type="match status" value="1"/>
</dbReference>
<reference evidence="5" key="1">
    <citation type="submission" date="2012-12" db="EMBL/GenBank/DDBJ databases">
        <authorList>
            <person name="Hellsten U."/>
            <person name="Grimwood J."/>
            <person name="Chapman J.A."/>
            <person name="Shapiro H."/>
            <person name="Aerts A."/>
            <person name="Otillar R.P."/>
            <person name="Terry A.Y."/>
            <person name="Boore J.L."/>
            <person name="Simakov O."/>
            <person name="Marletaz F."/>
            <person name="Cho S.-J."/>
            <person name="Edsinger-Gonzales E."/>
            <person name="Havlak P."/>
            <person name="Kuo D.-H."/>
            <person name="Larsson T."/>
            <person name="Lv J."/>
            <person name="Arendt D."/>
            <person name="Savage R."/>
            <person name="Osoegawa K."/>
            <person name="de Jong P."/>
            <person name="Lindberg D.R."/>
            <person name="Seaver E.C."/>
            <person name="Weisblat D.A."/>
            <person name="Putnam N.H."/>
            <person name="Grigoriev I.V."/>
            <person name="Rokhsar D.S."/>
        </authorList>
    </citation>
    <scope>NUCLEOTIDE SEQUENCE</scope>
    <source>
        <strain evidence="5">I ESC-2004</strain>
    </source>
</reference>
<comment type="caution">
    <text evidence="1">Lacks conserved residue(s) required for the propagation of feature annotation.</text>
</comment>
<dbReference type="HOGENOM" id="CLU_1241168_0_0_1"/>
<dbReference type="EMBL" id="KB309292">
    <property type="protein sequence ID" value="ELT94899.1"/>
    <property type="molecule type" value="Genomic_DNA"/>
</dbReference>
<evidence type="ECO:0000256" key="1">
    <source>
        <dbReference type="PROSITE-ProRule" id="PRU00122"/>
    </source>
</evidence>
<feature type="domain" description="Laminin G" evidence="2">
    <location>
        <begin position="33"/>
        <end position="222"/>
    </location>
</feature>
<evidence type="ECO:0000259" key="2">
    <source>
        <dbReference type="PROSITE" id="PS50025"/>
    </source>
</evidence>
<dbReference type="CDD" id="cd00110">
    <property type="entry name" value="LamG"/>
    <property type="match status" value="1"/>
</dbReference>
<dbReference type="EMBL" id="AMQN01002483">
    <property type="status" value="NOT_ANNOTATED_CDS"/>
    <property type="molecule type" value="Genomic_DNA"/>
</dbReference>
<reference evidence="4" key="3">
    <citation type="submission" date="2015-06" db="UniProtKB">
        <authorList>
            <consortium name="EnsemblMetazoa"/>
        </authorList>
    </citation>
    <scope>IDENTIFICATION</scope>
</reference>
<dbReference type="Pfam" id="PF02210">
    <property type="entry name" value="Laminin_G_2"/>
    <property type="match status" value="1"/>
</dbReference>
<evidence type="ECO:0000313" key="4">
    <source>
        <dbReference type="EnsemblMetazoa" id="CapteP225224"/>
    </source>
</evidence>
<dbReference type="AlphaFoldDB" id="R7TMM9"/>
<dbReference type="OMA" id="LPEDRTH"/>
<dbReference type="STRING" id="283909.R7TMM9"/>
<protein>
    <recommendedName>
        <fullName evidence="2">Laminin G domain-containing protein</fullName>
    </recommendedName>
</protein>
<accession>R7TMM9</accession>
<dbReference type="Proteomes" id="UP000014760">
    <property type="component" value="Unassembled WGS sequence"/>
</dbReference>
<dbReference type="Gene3D" id="2.60.120.200">
    <property type="match status" value="1"/>
</dbReference>
<reference evidence="3 5" key="2">
    <citation type="journal article" date="2013" name="Nature">
        <title>Insights into bilaterian evolution from three spiralian genomes.</title>
        <authorList>
            <person name="Simakov O."/>
            <person name="Marletaz F."/>
            <person name="Cho S.J."/>
            <person name="Edsinger-Gonzales E."/>
            <person name="Havlak P."/>
            <person name="Hellsten U."/>
            <person name="Kuo D.H."/>
            <person name="Larsson T."/>
            <person name="Lv J."/>
            <person name="Arendt D."/>
            <person name="Savage R."/>
            <person name="Osoegawa K."/>
            <person name="de Jong P."/>
            <person name="Grimwood J."/>
            <person name="Chapman J.A."/>
            <person name="Shapiro H."/>
            <person name="Aerts A."/>
            <person name="Otillar R.P."/>
            <person name="Terry A.Y."/>
            <person name="Boore J.L."/>
            <person name="Grigoriev I.V."/>
            <person name="Lindberg D.R."/>
            <person name="Seaver E.C."/>
            <person name="Weisblat D.A."/>
            <person name="Putnam N.H."/>
            <person name="Rokhsar D.S."/>
        </authorList>
    </citation>
    <scope>NUCLEOTIDE SEQUENCE</scope>
    <source>
        <strain evidence="3 5">I ESC-2004</strain>
    </source>
</reference>
<dbReference type="SUPFAM" id="SSF49899">
    <property type="entry name" value="Concanavalin A-like lectins/glucanases"/>
    <property type="match status" value="1"/>
</dbReference>
<evidence type="ECO:0000313" key="3">
    <source>
        <dbReference type="EMBL" id="ELT94899.1"/>
    </source>
</evidence>
<dbReference type="OrthoDB" id="10603981at2759"/>